<gene>
    <name evidence="1" type="ORF">GC096_34225</name>
</gene>
<evidence type="ECO:0000313" key="1">
    <source>
        <dbReference type="EMBL" id="NOU69079.1"/>
    </source>
</evidence>
<dbReference type="EMBL" id="WHNY01000084">
    <property type="protein sequence ID" value="NOU69079.1"/>
    <property type="molecule type" value="Genomic_DNA"/>
</dbReference>
<proteinExistence type="predicted"/>
<dbReference type="RefSeq" id="WP_171637045.1">
    <property type="nucleotide sequence ID" value="NZ_WHNY01000084.1"/>
</dbReference>
<organism evidence="1 2">
    <name type="scientific">Paenibacillus plantarum</name>
    <dbReference type="NCBI Taxonomy" id="2654975"/>
    <lineage>
        <taxon>Bacteria</taxon>
        <taxon>Bacillati</taxon>
        <taxon>Bacillota</taxon>
        <taxon>Bacilli</taxon>
        <taxon>Bacillales</taxon>
        <taxon>Paenibacillaceae</taxon>
        <taxon>Paenibacillus</taxon>
    </lineage>
</organism>
<sequence>MRNVAYFCFMIVLLIFLVACEKVVHTKKNVDCNSVEPPNTLNSTVPEWEIRPNMLLYEAKQNKPLSIVSYEVILKNLDTEAARNIHVYIGNQLFGWERMNFDSKSELACSELQTNQFNIWVWSHGRDTHLDPSWRSTMEQTAQLRFVWEDSKGWHQVQGHLPNQYYSQSFMAKDL</sequence>
<accession>A0ABX1XMM3</accession>
<dbReference type="PROSITE" id="PS51257">
    <property type="entry name" value="PROKAR_LIPOPROTEIN"/>
    <property type="match status" value="1"/>
</dbReference>
<comment type="caution">
    <text evidence="1">The sequence shown here is derived from an EMBL/GenBank/DDBJ whole genome shotgun (WGS) entry which is preliminary data.</text>
</comment>
<keyword evidence="2" id="KW-1185">Reference proteome</keyword>
<feature type="non-terminal residue" evidence="1">
    <location>
        <position position="175"/>
    </location>
</feature>
<evidence type="ECO:0008006" key="3">
    <source>
        <dbReference type="Google" id="ProtNLM"/>
    </source>
</evidence>
<evidence type="ECO:0000313" key="2">
    <source>
        <dbReference type="Proteomes" id="UP000653578"/>
    </source>
</evidence>
<dbReference type="Proteomes" id="UP000653578">
    <property type="component" value="Unassembled WGS sequence"/>
</dbReference>
<protein>
    <recommendedName>
        <fullName evidence="3">Lipoprotein</fullName>
    </recommendedName>
</protein>
<reference evidence="1 2" key="1">
    <citation type="submission" date="2019-10" db="EMBL/GenBank/DDBJ databases">
        <title>Description of Paenibacillus humi sp. nov.</title>
        <authorList>
            <person name="Carlier A."/>
            <person name="Qi S."/>
        </authorList>
    </citation>
    <scope>NUCLEOTIDE SEQUENCE [LARGE SCALE GENOMIC DNA]</scope>
    <source>
        <strain evidence="1 2">LMG 31461</strain>
    </source>
</reference>
<name>A0ABX1XMM3_9BACL</name>